<dbReference type="OrthoDB" id="6198066at2"/>
<evidence type="ECO:0000313" key="1">
    <source>
        <dbReference type="EMBL" id="SER21222.1"/>
    </source>
</evidence>
<name>A0A1H9MC62_9BACT</name>
<reference evidence="2" key="1">
    <citation type="submission" date="2016-10" db="EMBL/GenBank/DDBJ databases">
        <authorList>
            <person name="Varghese N."/>
            <person name="Submissions S."/>
        </authorList>
    </citation>
    <scope>NUCLEOTIDE SEQUENCE [LARGE SCALE GENOMIC DNA]</scope>
    <source>
        <strain evidence="2">DSM 24740</strain>
    </source>
</reference>
<dbReference type="STRING" id="478744.SAMN05444359_12840"/>
<evidence type="ECO:0000313" key="2">
    <source>
        <dbReference type="Proteomes" id="UP000199021"/>
    </source>
</evidence>
<dbReference type="Pfam" id="PF19891">
    <property type="entry name" value="DUF6364"/>
    <property type="match status" value="1"/>
</dbReference>
<proteinExistence type="predicted"/>
<dbReference type="AlphaFoldDB" id="A0A1H9MC62"/>
<accession>A0A1H9MC62</accession>
<protein>
    <submittedName>
        <fullName evidence="1">Uncharacterized protein</fullName>
    </submittedName>
</protein>
<dbReference type="EMBL" id="FOFB01000028">
    <property type="protein sequence ID" value="SER21222.1"/>
    <property type="molecule type" value="Genomic_DNA"/>
</dbReference>
<organism evidence="1 2">
    <name type="scientific">Neolewinella agarilytica</name>
    <dbReference type="NCBI Taxonomy" id="478744"/>
    <lineage>
        <taxon>Bacteria</taxon>
        <taxon>Pseudomonadati</taxon>
        <taxon>Bacteroidota</taxon>
        <taxon>Saprospiria</taxon>
        <taxon>Saprospirales</taxon>
        <taxon>Lewinellaceae</taxon>
        <taxon>Neolewinella</taxon>
    </lineage>
</organism>
<sequence>MDKKLTLSLNALVVEKAKSYARDHGVSLSRMIENYLATLTITEGEEGELVISPLVSRLVGVIDLDDDTKIDYKSDYADYLTEKYK</sequence>
<dbReference type="InterPro" id="IPR045944">
    <property type="entry name" value="DUF6364"/>
</dbReference>
<dbReference type="Proteomes" id="UP000199021">
    <property type="component" value="Unassembled WGS sequence"/>
</dbReference>
<gene>
    <name evidence="1" type="ORF">SAMN05444359_12840</name>
</gene>
<keyword evidence="2" id="KW-1185">Reference proteome</keyword>
<dbReference type="InParanoid" id="A0A1H9MC62"/>
<dbReference type="RefSeq" id="WP_090172190.1">
    <property type="nucleotide sequence ID" value="NZ_FOFB01000028.1"/>
</dbReference>